<dbReference type="RefSeq" id="YP_010795670.1">
    <property type="nucleotide sequence ID" value="NC_075702.1"/>
</dbReference>
<reference evidence="4" key="3">
    <citation type="submission" date="2018-09" db="EMBL/GenBank/DDBJ databases">
        <title>Genomic sequence analysis of Gallid alphaherpesvirus 3 strain 301B/1.</title>
        <authorList>
            <person name="Kim T."/>
            <person name="Volkening J.D."/>
            <person name="Spatz S.J."/>
        </authorList>
    </citation>
    <scope>NUCLEOTIDE SEQUENCE</scope>
    <source>
        <strain evidence="4">301B/1</strain>
    </source>
</reference>
<accession>F8TBX8</accession>
<evidence type="ECO:0000313" key="5">
    <source>
        <dbReference type="Proteomes" id="UP000095860"/>
    </source>
</evidence>
<organism evidence="3 6">
    <name type="scientific">Gallid alphaherpesvirus 3</name>
    <dbReference type="NCBI Taxonomy" id="35250"/>
    <lineage>
        <taxon>Viruses</taxon>
        <taxon>Duplodnaviria</taxon>
        <taxon>Heunggongvirae</taxon>
        <taxon>Peploviricota</taxon>
        <taxon>Herviviricetes</taxon>
        <taxon>Herpesvirales</taxon>
        <taxon>Orthoherpesviridae</taxon>
        <taxon>Alphaherpesvirinae</taxon>
        <taxon>Mardivirus</taxon>
        <taxon>Mardivirus gallidalpha3</taxon>
    </lineage>
</organism>
<dbReference type="EMBL" id="AB049735">
    <property type="protein sequence ID" value="BAB16578.1"/>
    <property type="molecule type" value="Genomic_DNA"/>
</dbReference>
<evidence type="ECO:0000313" key="3">
    <source>
        <dbReference type="EMBL" id="BAB16578.1"/>
    </source>
</evidence>
<dbReference type="EMBL" id="MH939248">
    <property type="protein sequence ID" value="QEY02281.1"/>
    <property type="molecule type" value="Genomic_DNA"/>
</dbReference>
<reference evidence="3 6" key="1">
    <citation type="journal article" date="2001" name="Curr. Top. Microbiol. Immunol.">
        <title>A complete genomic DNA sequence of Marek's disease virus type 2, strain HPRS24.</title>
        <authorList>
            <person name="Izumiya Y."/>
            <person name="Jang H.K."/>
            <person name="Ono M."/>
            <person name="Mikami T."/>
        </authorList>
    </citation>
    <scope>NUCLEOTIDE SEQUENCE [LARGE SCALE GENOMIC DNA]</scope>
    <source>
        <strain evidence="3">HPRS24</strain>
    </source>
</reference>
<dbReference type="EMBL" id="HQ840738">
    <property type="protein sequence ID" value="AEI00279.1"/>
    <property type="molecule type" value="Genomic_DNA"/>
</dbReference>
<reference evidence="2 5" key="2">
    <citation type="journal article" date="2011" name="Virus Genes">
        <title>Comparative genomic sequence analysis of the Marek's disease vaccine strain SB-1.</title>
        <authorList>
            <person name="Spatz S.J."/>
            <person name="Schat K.A."/>
        </authorList>
    </citation>
    <scope>NUCLEOTIDE SEQUENCE [LARGE SCALE GENOMIC DNA]</scope>
    <source>
        <strain evidence="2">SB-1</strain>
    </source>
</reference>
<dbReference type="GeneID" id="80532740"/>
<dbReference type="Proteomes" id="UP000095860">
    <property type="component" value="Segment"/>
</dbReference>
<dbReference type="KEGG" id="vg:80532740"/>
<gene>
    <name evidence="3" type="primary">R-LORF2</name>
</gene>
<accession>Q9DH56</accession>
<dbReference type="EMBL" id="MH939248">
    <property type="protein sequence ID" value="QEY02282.1"/>
    <property type="molecule type" value="Genomic_DNA"/>
</dbReference>
<dbReference type="RefSeq" id="YP_010795580.1">
    <property type="nucleotide sequence ID" value="NC_075702.1"/>
</dbReference>
<evidence type="ECO:0000256" key="1">
    <source>
        <dbReference type="SAM" id="MobiDB-lite"/>
    </source>
</evidence>
<dbReference type="KEGG" id="vg:80532830"/>
<dbReference type="EMBL" id="AB049735">
    <property type="protein sequence ID" value="BAB16497.1"/>
    <property type="molecule type" value="Genomic_DNA"/>
</dbReference>
<evidence type="ECO:0000313" key="6">
    <source>
        <dbReference type="Proteomes" id="UP000181057"/>
    </source>
</evidence>
<dbReference type="GeneID" id="80532830"/>
<dbReference type="EMBL" id="HQ840738">
    <property type="protein sequence ID" value="AEI00189.1"/>
    <property type="molecule type" value="Genomic_DNA"/>
</dbReference>
<protein>
    <submittedName>
        <fullName evidence="3">R-LORF2 protein</fullName>
    </submittedName>
</protein>
<keyword evidence="5" id="KW-1185">Reference proteome</keyword>
<evidence type="ECO:0000313" key="4">
    <source>
        <dbReference type="EMBL" id="QEY02281.1"/>
    </source>
</evidence>
<proteinExistence type="predicted"/>
<name>Q9DH56_9ALPH</name>
<sequence>MIPDTGVHSDRDFLCAYPRPTNNAEGRRRENRDRGCALVPRDPAERFAPSLRPSTWCLMTGSTSNTTRCAPQRLRPGVERHLLPPARCSTRQYKSLTPRTPDEGGNCARLDFTGAASSRGVPDDVSRAHSILRCGAREGMTTSHTQHKGRRWAPSDALDLRQHGTDPESASHVASYPRSSA</sequence>
<feature type="region of interest" description="Disordered" evidence="1">
    <location>
        <begin position="159"/>
        <end position="181"/>
    </location>
</feature>
<dbReference type="Proteomes" id="UP000181057">
    <property type="component" value="Segment"/>
</dbReference>
<evidence type="ECO:0000313" key="2">
    <source>
        <dbReference type="EMBL" id="AEI00189.1"/>
    </source>
</evidence>